<protein>
    <submittedName>
        <fullName evidence="1">Uncharacterized protein</fullName>
    </submittedName>
</protein>
<dbReference type="EMBL" id="CM042011">
    <property type="protein sequence ID" value="KAI3764794.1"/>
    <property type="molecule type" value="Genomic_DNA"/>
</dbReference>
<accession>A0ACB9F117</accession>
<organism evidence="1 2">
    <name type="scientific">Cichorium intybus</name>
    <name type="common">Chicory</name>
    <dbReference type="NCBI Taxonomy" id="13427"/>
    <lineage>
        <taxon>Eukaryota</taxon>
        <taxon>Viridiplantae</taxon>
        <taxon>Streptophyta</taxon>
        <taxon>Embryophyta</taxon>
        <taxon>Tracheophyta</taxon>
        <taxon>Spermatophyta</taxon>
        <taxon>Magnoliopsida</taxon>
        <taxon>eudicotyledons</taxon>
        <taxon>Gunneridae</taxon>
        <taxon>Pentapetalae</taxon>
        <taxon>asterids</taxon>
        <taxon>campanulids</taxon>
        <taxon>Asterales</taxon>
        <taxon>Asteraceae</taxon>
        <taxon>Cichorioideae</taxon>
        <taxon>Cichorieae</taxon>
        <taxon>Cichoriinae</taxon>
        <taxon>Cichorium</taxon>
    </lineage>
</organism>
<proteinExistence type="predicted"/>
<reference evidence="2" key="1">
    <citation type="journal article" date="2022" name="Mol. Ecol. Resour.">
        <title>The genomes of chicory, endive, great burdock and yacon provide insights into Asteraceae palaeo-polyploidization history and plant inulin production.</title>
        <authorList>
            <person name="Fan W."/>
            <person name="Wang S."/>
            <person name="Wang H."/>
            <person name="Wang A."/>
            <person name="Jiang F."/>
            <person name="Liu H."/>
            <person name="Zhao H."/>
            <person name="Xu D."/>
            <person name="Zhang Y."/>
        </authorList>
    </citation>
    <scope>NUCLEOTIDE SEQUENCE [LARGE SCALE GENOMIC DNA]</scope>
    <source>
        <strain evidence="2">cv. Punajuju</strain>
    </source>
</reference>
<evidence type="ECO:0000313" key="1">
    <source>
        <dbReference type="EMBL" id="KAI3764794.1"/>
    </source>
</evidence>
<name>A0ACB9F117_CICIN</name>
<keyword evidence="2" id="KW-1185">Reference proteome</keyword>
<dbReference type="Proteomes" id="UP001055811">
    <property type="component" value="Linkage Group LG03"/>
</dbReference>
<comment type="caution">
    <text evidence="1">The sequence shown here is derived from an EMBL/GenBank/DDBJ whole genome shotgun (WGS) entry which is preliminary data.</text>
</comment>
<sequence>MLQADIHEGLSKSANKSSPVPRRSPPPPPTTSTESSRNEGSGGPMGAFWTTQHAKESVVEEPSKVKFDEEPSDPNRFTLHRTSPPKTEARHSRSSQKTMQGKSGPSKDFEMNFFPEAPKAKPNDDFNAFASEFVMNKTGKEEELESEVERLREQLKQVNMEKNELCSKYEKLSAICRSQRQELHELKQTLASTTPSPNKSQPSPGIQHQSPSHQKDGTVWELEKGLFDKSPPSSEQISWQAFPEESTNNSKSVRTRNGHQNKQAASTSWGFEAESFTAVPAASSQSQVNTPITNSNSSRRYSDSKSKEGKAKAASQPAGWAGF</sequence>
<evidence type="ECO:0000313" key="2">
    <source>
        <dbReference type="Proteomes" id="UP001055811"/>
    </source>
</evidence>
<gene>
    <name evidence="1" type="ORF">L2E82_14810</name>
</gene>
<reference evidence="1 2" key="2">
    <citation type="journal article" date="2022" name="Mol. Ecol. Resour.">
        <title>The genomes of chicory, endive, great burdock and yacon provide insights into Asteraceae paleo-polyploidization history and plant inulin production.</title>
        <authorList>
            <person name="Fan W."/>
            <person name="Wang S."/>
            <person name="Wang H."/>
            <person name="Wang A."/>
            <person name="Jiang F."/>
            <person name="Liu H."/>
            <person name="Zhao H."/>
            <person name="Xu D."/>
            <person name="Zhang Y."/>
        </authorList>
    </citation>
    <scope>NUCLEOTIDE SEQUENCE [LARGE SCALE GENOMIC DNA]</scope>
    <source>
        <strain evidence="2">cv. Punajuju</strain>
        <tissue evidence="1">Leaves</tissue>
    </source>
</reference>